<dbReference type="Pfam" id="PF07738">
    <property type="entry name" value="Sad1_UNC"/>
    <property type="match status" value="1"/>
</dbReference>
<dbReference type="InterPro" id="IPR012919">
    <property type="entry name" value="SUN_dom"/>
</dbReference>
<reference evidence="7 8" key="1">
    <citation type="submission" date="2015-09" db="EMBL/GenBank/DDBJ databases">
        <title>Draft genome of the parasitic nematode Teladorsagia circumcincta isolate WARC Sus (inbred).</title>
        <authorList>
            <person name="Mitreva M."/>
        </authorList>
    </citation>
    <scope>NUCLEOTIDE SEQUENCE [LARGE SCALE GENOMIC DNA]</scope>
    <source>
        <strain evidence="7 8">S</strain>
    </source>
</reference>
<evidence type="ECO:0000256" key="5">
    <source>
        <dbReference type="SAM" id="MobiDB-lite"/>
    </source>
</evidence>
<dbReference type="GO" id="GO:0016020">
    <property type="term" value="C:membrane"/>
    <property type="evidence" value="ECO:0007669"/>
    <property type="project" value="InterPro"/>
</dbReference>
<keyword evidence="3" id="KW-1133">Transmembrane helix</keyword>
<dbReference type="GO" id="GO:0005737">
    <property type="term" value="C:cytoplasm"/>
    <property type="evidence" value="ECO:0007669"/>
    <property type="project" value="TreeGrafter"/>
</dbReference>
<keyword evidence="4" id="KW-0472">Membrane</keyword>
<evidence type="ECO:0000256" key="4">
    <source>
        <dbReference type="ARBA" id="ARBA00023136"/>
    </source>
</evidence>
<dbReference type="PANTHER" id="PTHR12953">
    <property type="entry name" value="MEMBRANE PROTEIN CH1 RELATED"/>
    <property type="match status" value="1"/>
</dbReference>
<dbReference type="AlphaFoldDB" id="A0A2G9UEH2"/>
<evidence type="ECO:0000313" key="8">
    <source>
        <dbReference type="Proteomes" id="UP000230423"/>
    </source>
</evidence>
<dbReference type="InterPro" id="IPR045120">
    <property type="entry name" value="Suco/Slp1-like"/>
</dbReference>
<dbReference type="EMBL" id="KZ347007">
    <property type="protein sequence ID" value="PIO68627.1"/>
    <property type="molecule type" value="Genomic_DNA"/>
</dbReference>
<dbReference type="PROSITE" id="PS51469">
    <property type="entry name" value="SUN"/>
    <property type="match status" value="1"/>
</dbReference>
<gene>
    <name evidence="7" type="ORF">TELCIR_09574</name>
</gene>
<organism evidence="7 8">
    <name type="scientific">Teladorsagia circumcincta</name>
    <name type="common">Brown stomach worm</name>
    <name type="synonym">Ostertagia circumcincta</name>
    <dbReference type="NCBI Taxonomy" id="45464"/>
    <lineage>
        <taxon>Eukaryota</taxon>
        <taxon>Metazoa</taxon>
        <taxon>Ecdysozoa</taxon>
        <taxon>Nematoda</taxon>
        <taxon>Chromadorea</taxon>
        <taxon>Rhabditida</taxon>
        <taxon>Rhabditina</taxon>
        <taxon>Rhabditomorpha</taxon>
        <taxon>Strongyloidea</taxon>
        <taxon>Trichostrongylidae</taxon>
        <taxon>Teladorsagia</taxon>
    </lineage>
</organism>
<comment type="subcellular location">
    <subcellularLocation>
        <location evidence="1">Endomembrane system</location>
    </subcellularLocation>
</comment>
<evidence type="ECO:0000259" key="6">
    <source>
        <dbReference type="PROSITE" id="PS51469"/>
    </source>
</evidence>
<accession>A0A2G9UEH2</accession>
<evidence type="ECO:0000256" key="2">
    <source>
        <dbReference type="ARBA" id="ARBA00022692"/>
    </source>
</evidence>
<evidence type="ECO:0000313" key="7">
    <source>
        <dbReference type="EMBL" id="PIO68627.1"/>
    </source>
</evidence>
<feature type="region of interest" description="Disordered" evidence="5">
    <location>
        <begin position="627"/>
        <end position="650"/>
    </location>
</feature>
<dbReference type="GO" id="GO:0012505">
    <property type="term" value="C:endomembrane system"/>
    <property type="evidence" value="ECO:0007669"/>
    <property type="project" value="UniProtKB-SubCell"/>
</dbReference>
<name>A0A2G9UEH2_TELCI</name>
<protein>
    <submittedName>
        <fullName evidence="7">Sad1 / UNC-like protein</fullName>
    </submittedName>
</protein>
<dbReference type="GO" id="GO:0034975">
    <property type="term" value="P:protein folding in endoplasmic reticulum"/>
    <property type="evidence" value="ECO:0007669"/>
    <property type="project" value="TreeGrafter"/>
</dbReference>
<keyword evidence="2" id="KW-0812">Transmembrane</keyword>
<evidence type="ECO:0000256" key="3">
    <source>
        <dbReference type="ARBA" id="ARBA00022989"/>
    </source>
</evidence>
<evidence type="ECO:0000256" key="1">
    <source>
        <dbReference type="ARBA" id="ARBA00004308"/>
    </source>
</evidence>
<proteinExistence type="predicted"/>
<keyword evidence="8" id="KW-1185">Reference proteome</keyword>
<sequence>MSAICGVIMSLYRVQTIDLFVSRHMFMLPPSTLATEAAENDSSPHKTEEAHQPIVTFDEWTKEKLKQEHRKVLPPTPISETGTPSVAEQLPPGAAATRNYASKECGAKVLLSNPEAENTKAILNEKEKDEYMRNPCEKAENKFVILELCETVQPRSIELANYELFSSGPRNVRLWAAERFPAGEWKLLTELTAIDSRQTQQFPISSNGAYVKFIKVELLSHYGNEHYCTLSVLKILGISMVDEYEAEEKDVQMEEPQSSGSREENSELKSTVIEIVDGIYSFEYLYGMLLLSKRWHLYLPATVLSSLCLEVVIATTIRNTVIPYLKIHLRNPISVQQIINRSEMVTLKPAEATRRGRPRRGRFAYRQRHSLQRLRTLAHNNSLHGTASAAENSKQQEVQPSKESVFMKLNKRIAALELNMSLSSEYLSELSRQYVAQTDEHQKHLKQARKVVDEAVETIYARVNETIADKIAALRKEVDTLSGWLSSMRSTASKITVRRYTRGEEEMGNEKCILKHTDLHRYSPPDDGLWTTEQVVYTVVSTQIVTVFILAVLSLCYQRFISHQQLSDDQRAQVEELINERVLETLGKNCSVLQLYDKQILVRAKQRSPHVEESAMSRPDASADFMAECSSSSNATNSDESSTEELPITGHMLMPSELRAISSVALLT</sequence>
<dbReference type="Proteomes" id="UP000230423">
    <property type="component" value="Unassembled WGS sequence"/>
</dbReference>
<dbReference type="PANTHER" id="PTHR12953:SF0">
    <property type="entry name" value="SUN DOMAIN-CONTAINING OSSIFICATION FACTOR"/>
    <property type="match status" value="1"/>
</dbReference>
<feature type="domain" description="SUN" evidence="6">
    <location>
        <begin position="74"/>
        <end position="240"/>
    </location>
</feature>
<dbReference type="OrthoDB" id="266334at2759"/>
<feature type="compositionally biased region" description="Low complexity" evidence="5">
    <location>
        <begin position="627"/>
        <end position="640"/>
    </location>
</feature>